<accession>A0A939MR88</accession>
<keyword evidence="3" id="KW-1185">Reference proteome</keyword>
<name>A0A939MR88_9MICO</name>
<dbReference type="Gene3D" id="3.40.50.1820">
    <property type="entry name" value="alpha/beta hydrolase"/>
    <property type="match status" value="1"/>
</dbReference>
<keyword evidence="2" id="KW-0378">Hydrolase</keyword>
<dbReference type="PANTHER" id="PTHR47751">
    <property type="entry name" value="SUPERFAMILY HYDROLASE, PUTATIVE (AFU_ORTHOLOGUE AFUA_2G16580)-RELATED"/>
    <property type="match status" value="1"/>
</dbReference>
<dbReference type="AlphaFoldDB" id="A0A939MR88"/>
<organism evidence="2 3">
    <name type="scientific">Leucobacter weissii</name>
    <dbReference type="NCBI Taxonomy" id="1983706"/>
    <lineage>
        <taxon>Bacteria</taxon>
        <taxon>Bacillati</taxon>
        <taxon>Actinomycetota</taxon>
        <taxon>Actinomycetes</taxon>
        <taxon>Micrococcales</taxon>
        <taxon>Microbacteriaceae</taxon>
        <taxon>Leucobacter</taxon>
    </lineage>
</organism>
<evidence type="ECO:0000313" key="3">
    <source>
        <dbReference type="Proteomes" id="UP000664382"/>
    </source>
</evidence>
<gene>
    <name evidence="2" type="ORF">J4H92_06245</name>
</gene>
<dbReference type="SUPFAM" id="SSF53474">
    <property type="entry name" value="alpha/beta-Hydrolases"/>
    <property type="match status" value="1"/>
</dbReference>
<sequence>MRRDIEFRSEGVTVRGWLYTPDEGEGPFPTIIMAGGWCYVKEIVQPHYAQMFAENGFAAVLFDYRGFGDSDGDRRQHIDPDMQIEDYRNAISFAETRSEVDSDRIGTWGLSYSGGHSLVLAAIDSRVKCAVSQIPVIDGFLNMRLANGTVNFRRLEAAILEARRKRFETGEDTFFPHFTLDTEHEVSAWPNADGYDLFEGFRRTVAPNYSLDATAESVELLMRYDVGPFIKRIIDTPTLVIVAENDDITLWDEAMRVYNEIPTAKKKLVVIEESDHLALYSEQTLLMQCATAATEWFLERLMPLGRQR</sequence>
<dbReference type="InterPro" id="IPR000383">
    <property type="entry name" value="Xaa-Pro-like_dom"/>
</dbReference>
<feature type="domain" description="Xaa-Pro dipeptidyl-peptidase-like" evidence="1">
    <location>
        <begin position="11"/>
        <end position="276"/>
    </location>
</feature>
<reference evidence="2" key="1">
    <citation type="submission" date="2021-03" db="EMBL/GenBank/DDBJ databases">
        <title>Leucobacter chromiisoli sp. nov., isolated from chromium-containing soil of chemical plant.</title>
        <authorList>
            <person name="Xu Z."/>
        </authorList>
    </citation>
    <scope>NUCLEOTIDE SEQUENCE</scope>
    <source>
        <strain evidence="2">S27</strain>
    </source>
</reference>
<evidence type="ECO:0000259" key="1">
    <source>
        <dbReference type="Pfam" id="PF02129"/>
    </source>
</evidence>
<protein>
    <submittedName>
        <fullName evidence="2">Alpha/beta hydrolase</fullName>
    </submittedName>
</protein>
<dbReference type="Proteomes" id="UP000664382">
    <property type="component" value="Unassembled WGS sequence"/>
</dbReference>
<evidence type="ECO:0000313" key="2">
    <source>
        <dbReference type="EMBL" id="MBO1901549.1"/>
    </source>
</evidence>
<dbReference type="Gene3D" id="1.10.10.800">
    <property type="match status" value="1"/>
</dbReference>
<dbReference type="Pfam" id="PF02129">
    <property type="entry name" value="Peptidase_S15"/>
    <property type="match status" value="1"/>
</dbReference>
<proteinExistence type="predicted"/>
<comment type="caution">
    <text evidence="2">The sequence shown here is derived from an EMBL/GenBank/DDBJ whole genome shotgun (WGS) entry which is preliminary data.</text>
</comment>
<dbReference type="InterPro" id="IPR029058">
    <property type="entry name" value="AB_hydrolase_fold"/>
</dbReference>
<dbReference type="RefSeq" id="WP_208097258.1">
    <property type="nucleotide sequence ID" value="NZ_JAGDYM010000006.1"/>
</dbReference>
<dbReference type="InterPro" id="IPR051411">
    <property type="entry name" value="Polyketide_trans_af380"/>
</dbReference>
<dbReference type="PANTHER" id="PTHR47751:SF2">
    <property type="entry name" value="DLTD N-TERMINAL DOMAIN PROTEIN (AFU_ORTHOLOGUE AFUA_8G00380)-RELATED"/>
    <property type="match status" value="1"/>
</dbReference>
<dbReference type="GO" id="GO:0016787">
    <property type="term" value="F:hydrolase activity"/>
    <property type="evidence" value="ECO:0007669"/>
    <property type="project" value="UniProtKB-KW"/>
</dbReference>
<dbReference type="EMBL" id="JAGDYM010000006">
    <property type="protein sequence ID" value="MBO1901549.1"/>
    <property type="molecule type" value="Genomic_DNA"/>
</dbReference>